<name>A0A543NFD1_9ACTN</name>
<comment type="subcellular location">
    <subcellularLocation>
        <location evidence="1">Cytoplasm</location>
    </subcellularLocation>
</comment>
<dbReference type="GO" id="GO:0005737">
    <property type="term" value="C:cytoplasm"/>
    <property type="evidence" value="ECO:0007669"/>
    <property type="project" value="UniProtKB-SubCell"/>
</dbReference>
<dbReference type="Pfam" id="PF00358">
    <property type="entry name" value="PTS_EIIA_1"/>
    <property type="match status" value="1"/>
</dbReference>
<evidence type="ECO:0000256" key="6">
    <source>
        <dbReference type="ARBA" id="ARBA00022777"/>
    </source>
</evidence>
<evidence type="ECO:0000256" key="1">
    <source>
        <dbReference type="ARBA" id="ARBA00004496"/>
    </source>
</evidence>
<keyword evidence="4" id="KW-0808">Transferase</keyword>
<evidence type="ECO:0000256" key="4">
    <source>
        <dbReference type="ARBA" id="ARBA00022679"/>
    </source>
</evidence>
<keyword evidence="9" id="KW-1185">Reference proteome</keyword>
<dbReference type="PROSITE" id="PS51093">
    <property type="entry name" value="PTS_EIIA_TYPE_1"/>
    <property type="match status" value="1"/>
</dbReference>
<dbReference type="Proteomes" id="UP000317422">
    <property type="component" value="Unassembled WGS sequence"/>
</dbReference>
<keyword evidence="3" id="KW-0762">Sugar transport</keyword>
<dbReference type="AlphaFoldDB" id="A0A543NFD1"/>
<dbReference type="PANTHER" id="PTHR45008:SF1">
    <property type="entry name" value="PTS SYSTEM GLUCOSE-SPECIFIC EIIA COMPONENT"/>
    <property type="match status" value="1"/>
</dbReference>
<evidence type="ECO:0000256" key="3">
    <source>
        <dbReference type="ARBA" id="ARBA00022597"/>
    </source>
</evidence>
<dbReference type="InterPro" id="IPR001127">
    <property type="entry name" value="PTS_EIIA_1_perm"/>
</dbReference>
<keyword evidence="6" id="KW-0418">Kinase</keyword>
<dbReference type="EMBL" id="VFQC01000001">
    <property type="protein sequence ID" value="TQN30460.1"/>
    <property type="molecule type" value="Genomic_DNA"/>
</dbReference>
<dbReference type="InterPro" id="IPR050890">
    <property type="entry name" value="PTS_EIIA_component"/>
</dbReference>
<sequence>MLKVLSPVPGRAVGLSEVPDPVFAQGMVGPGTAVQPTNEPHEALAPITGTIVKLHPHAFAVADDEGRGVLAHLGIDTVKLEGQGFEKLATEGERIEAGTPLVRWNPADVAARELSPIVPVVALDVASDVISRAVTGEVAAGDVLFQWA</sequence>
<dbReference type="GO" id="GO:0016301">
    <property type="term" value="F:kinase activity"/>
    <property type="evidence" value="ECO:0007669"/>
    <property type="project" value="UniProtKB-KW"/>
</dbReference>
<dbReference type="GO" id="GO:0009401">
    <property type="term" value="P:phosphoenolpyruvate-dependent sugar phosphotransferase system"/>
    <property type="evidence" value="ECO:0007669"/>
    <property type="project" value="UniProtKB-KW"/>
</dbReference>
<organism evidence="8 9">
    <name type="scientific">Haloactinospora alba</name>
    <dbReference type="NCBI Taxonomy" id="405555"/>
    <lineage>
        <taxon>Bacteria</taxon>
        <taxon>Bacillati</taxon>
        <taxon>Actinomycetota</taxon>
        <taxon>Actinomycetes</taxon>
        <taxon>Streptosporangiales</taxon>
        <taxon>Nocardiopsidaceae</taxon>
        <taxon>Haloactinospora</taxon>
    </lineage>
</organism>
<keyword evidence="5" id="KW-0598">Phosphotransferase system</keyword>
<keyword evidence="2" id="KW-0813">Transport</keyword>
<protein>
    <submittedName>
        <fullName evidence="8">PTS system glucose-specific IIA component/PTS system N-acetylglucosamine-specific IIA component</fullName>
    </submittedName>
</protein>
<dbReference type="PANTHER" id="PTHR45008">
    <property type="entry name" value="PTS SYSTEM GLUCOSE-SPECIFIC EIIA COMPONENT"/>
    <property type="match status" value="1"/>
</dbReference>
<dbReference type="RefSeq" id="WP_141921709.1">
    <property type="nucleotide sequence ID" value="NZ_VFQC01000001.1"/>
</dbReference>
<dbReference type="SUPFAM" id="SSF51261">
    <property type="entry name" value="Duplicated hybrid motif"/>
    <property type="match status" value="1"/>
</dbReference>
<reference evidence="8 9" key="1">
    <citation type="submission" date="2019-06" db="EMBL/GenBank/DDBJ databases">
        <title>Sequencing the genomes of 1000 actinobacteria strains.</title>
        <authorList>
            <person name="Klenk H.-P."/>
        </authorList>
    </citation>
    <scope>NUCLEOTIDE SEQUENCE [LARGE SCALE GENOMIC DNA]</scope>
    <source>
        <strain evidence="8 9">DSM 45015</strain>
    </source>
</reference>
<dbReference type="InterPro" id="IPR011055">
    <property type="entry name" value="Dup_hybrid_motif"/>
</dbReference>
<dbReference type="NCBIfam" id="TIGR00830">
    <property type="entry name" value="PTBA"/>
    <property type="match status" value="1"/>
</dbReference>
<proteinExistence type="predicted"/>
<accession>A0A543NFD1</accession>
<evidence type="ECO:0000313" key="9">
    <source>
        <dbReference type="Proteomes" id="UP000317422"/>
    </source>
</evidence>
<evidence type="ECO:0000313" key="8">
    <source>
        <dbReference type="EMBL" id="TQN30460.1"/>
    </source>
</evidence>
<evidence type="ECO:0000256" key="2">
    <source>
        <dbReference type="ARBA" id="ARBA00022448"/>
    </source>
</evidence>
<evidence type="ECO:0000256" key="5">
    <source>
        <dbReference type="ARBA" id="ARBA00022683"/>
    </source>
</evidence>
<evidence type="ECO:0000259" key="7">
    <source>
        <dbReference type="PROSITE" id="PS51093"/>
    </source>
</evidence>
<dbReference type="OrthoDB" id="7571469at2"/>
<feature type="domain" description="PTS EIIA type-1" evidence="7">
    <location>
        <begin position="20"/>
        <end position="124"/>
    </location>
</feature>
<comment type="caution">
    <text evidence="8">The sequence shown here is derived from an EMBL/GenBank/DDBJ whole genome shotgun (WGS) entry which is preliminary data.</text>
</comment>
<dbReference type="Gene3D" id="2.70.70.10">
    <property type="entry name" value="Glucose Permease (Domain IIA)"/>
    <property type="match status" value="1"/>
</dbReference>
<gene>
    <name evidence="8" type="ORF">FHX37_0338</name>
</gene>